<feature type="binding site" evidence="4">
    <location>
        <position position="159"/>
    </location>
    <ligand>
        <name>Zn(2+)</name>
        <dbReference type="ChEBI" id="CHEBI:29105"/>
    </ligand>
</feature>
<comment type="similarity">
    <text evidence="1">Belongs to the sirtuin family. Class I subfamily.</text>
</comment>
<keyword evidence="4" id="KW-0862">Zinc</keyword>
<evidence type="ECO:0000313" key="7">
    <source>
        <dbReference type="Proteomes" id="UP001274830"/>
    </source>
</evidence>
<gene>
    <name evidence="6" type="ORF">LTR78_001886</name>
</gene>
<feature type="active site" description="Proton acceptor" evidence="4">
    <location>
        <position position="151"/>
    </location>
</feature>
<dbReference type="PANTHER" id="PTHR11085">
    <property type="entry name" value="NAD-DEPENDENT PROTEIN DEACYLASE SIRTUIN-5, MITOCHONDRIAL-RELATED"/>
    <property type="match status" value="1"/>
</dbReference>
<dbReference type="InterPro" id="IPR029035">
    <property type="entry name" value="DHS-like_NAD/FAD-binding_dom"/>
</dbReference>
<evidence type="ECO:0000256" key="2">
    <source>
        <dbReference type="ARBA" id="ARBA00022679"/>
    </source>
</evidence>
<dbReference type="PANTHER" id="PTHR11085:SF10">
    <property type="entry name" value="NAD-DEPENDENT PROTEIN DEACYLASE SIRTUIN-5, MITOCHONDRIAL-RELATED"/>
    <property type="match status" value="1"/>
</dbReference>
<dbReference type="Proteomes" id="UP001274830">
    <property type="component" value="Unassembled WGS sequence"/>
</dbReference>
<keyword evidence="2" id="KW-0808">Transferase</keyword>
<reference evidence="6" key="1">
    <citation type="submission" date="2023-07" db="EMBL/GenBank/DDBJ databases">
        <title>Black Yeasts Isolated from many extreme environments.</title>
        <authorList>
            <person name="Coleine C."/>
            <person name="Stajich J.E."/>
            <person name="Selbmann L."/>
        </authorList>
    </citation>
    <scope>NUCLEOTIDE SEQUENCE</scope>
    <source>
        <strain evidence="6">CCFEE 5485</strain>
    </source>
</reference>
<dbReference type="Gene3D" id="3.40.50.1220">
    <property type="entry name" value="TPP-binding domain"/>
    <property type="match status" value="1"/>
</dbReference>
<dbReference type="GO" id="GO:0017136">
    <property type="term" value="F:histone deacetylase activity, NAD-dependent"/>
    <property type="evidence" value="ECO:0007669"/>
    <property type="project" value="TreeGrafter"/>
</dbReference>
<accession>A0AAE1C588</accession>
<dbReference type="AlphaFoldDB" id="A0AAE1C588"/>
<dbReference type="PROSITE" id="PS50305">
    <property type="entry name" value="SIRTUIN"/>
    <property type="match status" value="1"/>
</dbReference>
<dbReference type="InterPro" id="IPR003000">
    <property type="entry name" value="Sirtuin"/>
</dbReference>
<dbReference type="InterPro" id="IPR050134">
    <property type="entry name" value="NAD-dep_sirtuin_deacylases"/>
</dbReference>
<dbReference type="GO" id="GO:0046872">
    <property type="term" value="F:metal ion binding"/>
    <property type="evidence" value="ECO:0007669"/>
    <property type="project" value="UniProtKB-KW"/>
</dbReference>
<evidence type="ECO:0000259" key="5">
    <source>
        <dbReference type="PROSITE" id="PS50305"/>
    </source>
</evidence>
<organism evidence="6 7">
    <name type="scientific">Recurvomyces mirabilis</name>
    <dbReference type="NCBI Taxonomy" id="574656"/>
    <lineage>
        <taxon>Eukaryota</taxon>
        <taxon>Fungi</taxon>
        <taxon>Dikarya</taxon>
        <taxon>Ascomycota</taxon>
        <taxon>Pezizomycotina</taxon>
        <taxon>Dothideomycetes</taxon>
        <taxon>Dothideomycetidae</taxon>
        <taxon>Mycosphaerellales</taxon>
        <taxon>Teratosphaeriaceae</taxon>
        <taxon>Recurvomyces</taxon>
    </lineage>
</organism>
<feature type="domain" description="Deacetylase sirtuin-type" evidence="5">
    <location>
        <begin position="28"/>
        <end position="323"/>
    </location>
</feature>
<dbReference type="Pfam" id="PF02146">
    <property type="entry name" value="SIR2"/>
    <property type="match status" value="1"/>
</dbReference>
<evidence type="ECO:0000256" key="3">
    <source>
        <dbReference type="ARBA" id="ARBA00023027"/>
    </source>
</evidence>
<dbReference type="EMBL" id="JAUTXT010000004">
    <property type="protein sequence ID" value="KAK3678588.1"/>
    <property type="molecule type" value="Genomic_DNA"/>
</dbReference>
<feature type="binding site" evidence="4">
    <location>
        <position position="218"/>
    </location>
    <ligand>
        <name>Zn(2+)</name>
        <dbReference type="ChEBI" id="CHEBI:29105"/>
    </ligand>
</feature>
<dbReference type="Gene3D" id="3.30.1600.10">
    <property type="entry name" value="SIR2/SIRT2 'Small Domain"/>
    <property type="match status" value="1"/>
</dbReference>
<feature type="binding site" evidence="4">
    <location>
        <position position="221"/>
    </location>
    <ligand>
        <name>Zn(2+)</name>
        <dbReference type="ChEBI" id="CHEBI:29105"/>
    </ligand>
</feature>
<proteinExistence type="inferred from homology"/>
<protein>
    <recommendedName>
        <fullName evidence="5">Deacetylase sirtuin-type domain-containing protein</fullName>
    </recommendedName>
</protein>
<evidence type="ECO:0000313" key="6">
    <source>
        <dbReference type="EMBL" id="KAK3678588.1"/>
    </source>
</evidence>
<evidence type="ECO:0000256" key="1">
    <source>
        <dbReference type="ARBA" id="ARBA00006924"/>
    </source>
</evidence>
<comment type="caution">
    <text evidence="6">The sequence shown here is derived from an EMBL/GenBank/DDBJ whole genome shotgun (WGS) entry which is preliminary data.</text>
</comment>
<name>A0AAE1C588_9PEZI</name>
<feature type="binding site" evidence="4">
    <location>
        <position position="165"/>
    </location>
    <ligand>
        <name>Zn(2+)</name>
        <dbReference type="ChEBI" id="CHEBI:29105"/>
    </ligand>
</feature>
<dbReference type="InterPro" id="IPR026591">
    <property type="entry name" value="Sirtuin_cat_small_dom_sf"/>
</dbReference>
<keyword evidence="7" id="KW-1185">Reference proteome</keyword>
<dbReference type="GO" id="GO:0070403">
    <property type="term" value="F:NAD+ binding"/>
    <property type="evidence" value="ECO:0007669"/>
    <property type="project" value="InterPro"/>
</dbReference>
<keyword evidence="4" id="KW-0479">Metal-binding</keyword>
<evidence type="ECO:0000256" key="4">
    <source>
        <dbReference type="PROSITE-ProRule" id="PRU00236"/>
    </source>
</evidence>
<dbReference type="InterPro" id="IPR026590">
    <property type="entry name" value="Ssirtuin_cat_dom"/>
</dbReference>
<sequence>MTQKVTALLPVVSRAGTKMASTSAAPKTTVYQSDMESFHAHLKQSTRVLALLGAGLSASSGLPTFRGAGGLWRTHQATHLATPQAFAANPGLVWQFYSYRRHMSLNATPNAAHYALAALAQKMPQCQCLSQNVDGLSPRAHHPAGQLQLLHGSLFDVKCSDQDGCGYKEINYTDPIVPALAIPLSGHDPTTDVARQEADVSNISTPLATLSAQDLPACPSCKKHILRPGVVWFGEALPRSVLRTVDDYIAASDIDLIIVIGTSAKVFPAAGYIDEARDQGARVCVVNMDENDAPPGGWEAGDWFFRGDAAELVPKLLEPIVGKVEVP</sequence>
<dbReference type="SUPFAM" id="SSF52467">
    <property type="entry name" value="DHS-like NAD/FAD-binding domain"/>
    <property type="match status" value="1"/>
</dbReference>
<dbReference type="GO" id="GO:0005634">
    <property type="term" value="C:nucleus"/>
    <property type="evidence" value="ECO:0007669"/>
    <property type="project" value="TreeGrafter"/>
</dbReference>
<keyword evidence="3" id="KW-0520">NAD</keyword>